<accession>A0A8B6XDA7</accession>
<keyword evidence="1" id="KW-0472">Membrane</keyword>
<name>A0A8B6XDA7_9BURK</name>
<dbReference type="SUPFAM" id="SSF103481">
    <property type="entry name" value="Multidrug resistance efflux transporter EmrE"/>
    <property type="match status" value="1"/>
</dbReference>
<dbReference type="InterPro" id="IPR037185">
    <property type="entry name" value="EmrE-like"/>
</dbReference>
<organism evidence="3 4">
    <name type="scientific">Derxia gummosa DSM 723</name>
    <dbReference type="NCBI Taxonomy" id="1121388"/>
    <lineage>
        <taxon>Bacteria</taxon>
        <taxon>Pseudomonadati</taxon>
        <taxon>Pseudomonadota</taxon>
        <taxon>Betaproteobacteria</taxon>
        <taxon>Burkholderiales</taxon>
        <taxon>Alcaligenaceae</taxon>
        <taxon>Derxia</taxon>
    </lineage>
</organism>
<dbReference type="Proteomes" id="UP000675920">
    <property type="component" value="Unplaced"/>
</dbReference>
<evidence type="ECO:0000313" key="3">
    <source>
        <dbReference type="Proteomes" id="UP000675920"/>
    </source>
</evidence>
<dbReference type="Pfam" id="PF00892">
    <property type="entry name" value="EamA"/>
    <property type="match status" value="1"/>
</dbReference>
<keyword evidence="1" id="KW-1133">Transmembrane helix</keyword>
<keyword evidence="3" id="KW-1185">Reference proteome</keyword>
<feature type="transmembrane region" description="Helical" evidence="1">
    <location>
        <begin position="58"/>
        <end position="78"/>
    </location>
</feature>
<dbReference type="GO" id="GO:0016020">
    <property type="term" value="C:membrane"/>
    <property type="evidence" value="ECO:0007669"/>
    <property type="project" value="InterPro"/>
</dbReference>
<evidence type="ECO:0000259" key="2">
    <source>
        <dbReference type="Pfam" id="PF00892"/>
    </source>
</evidence>
<feature type="domain" description="EamA" evidence="2">
    <location>
        <begin position="62"/>
        <end position="188"/>
    </location>
</feature>
<keyword evidence="1" id="KW-0812">Transmembrane</keyword>
<dbReference type="PROSITE" id="PS51257">
    <property type="entry name" value="PROKAR_LIPOPROTEIN"/>
    <property type="match status" value="1"/>
</dbReference>
<reference evidence="4" key="1">
    <citation type="submission" date="2025-08" db="UniProtKB">
        <authorList>
            <consortium name="RefSeq"/>
        </authorList>
    </citation>
    <scope>IDENTIFICATION</scope>
</reference>
<protein>
    <submittedName>
        <fullName evidence="4">EamA family transporter</fullName>
    </submittedName>
</protein>
<sequence>MRLGAATGALILFGCVQAALLLAARWHGEPAGGARLAGAVIALGGLGALLLPGASAPALPPALLMAGAGLAWAGYTLAGRGSADALADSARNFALGSLPALVCWLAAGPVEAAPAGVACALASGALASGLGYAAWYAALPALGTAAAGTAQLSVPVITALGGLALGEPLAPRTLACGAVVLTGVALALRAPARR</sequence>
<feature type="transmembrane region" description="Helical" evidence="1">
    <location>
        <begin position="34"/>
        <end position="51"/>
    </location>
</feature>
<feature type="transmembrane region" description="Helical" evidence="1">
    <location>
        <begin position="169"/>
        <end position="188"/>
    </location>
</feature>
<evidence type="ECO:0000313" key="4">
    <source>
        <dbReference type="RefSeq" id="WP_211238076.1"/>
    </source>
</evidence>
<dbReference type="AlphaFoldDB" id="A0A8B6XDA7"/>
<feature type="transmembrane region" description="Helical" evidence="1">
    <location>
        <begin position="98"/>
        <end position="122"/>
    </location>
</feature>
<feature type="transmembrane region" description="Helical" evidence="1">
    <location>
        <begin position="134"/>
        <end position="157"/>
    </location>
</feature>
<proteinExistence type="predicted"/>
<dbReference type="InterPro" id="IPR000620">
    <property type="entry name" value="EamA_dom"/>
</dbReference>
<dbReference type="RefSeq" id="WP_211238076.1">
    <property type="nucleotide sequence ID" value="NZ_AXWS01000013.1"/>
</dbReference>
<evidence type="ECO:0000256" key="1">
    <source>
        <dbReference type="SAM" id="Phobius"/>
    </source>
</evidence>